<gene>
    <name evidence="1" type="ORF">JDN41_06925</name>
</gene>
<name>A0A8I1GG65_9HYPH</name>
<keyword evidence="2" id="KW-1185">Reference proteome</keyword>
<dbReference type="AlphaFoldDB" id="A0A8I1GG65"/>
<evidence type="ECO:0000313" key="2">
    <source>
        <dbReference type="Proteomes" id="UP000623250"/>
    </source>
</evidence>
<dbReference type="Proteomes" id="UP000623250">
    <property type="component" value="Unassembled WGS sequence"/>
</dbReference>
<organism evidence="1 2">
    <name type="scientific">Rhodomicrobium udaipurense</name>
    <dbReference type="NCBI Taxonomy" id="1202716"/>
    <lineage>
        <taxon>Bacteria</taxon>
        <taxon>Pseudomonadati</taxon>
        <taxon>Pseudomonadota</taxon>
        <taxon>Alphaproteobacteria</taxon>
        <taxon>Hyphomicrobiales</taxon>
        <taxon>Hyphomicrobiaceae</taxon>
        <taxon>Rhodomicrobium</taxon>
    </lineage>
</organism>
<protein>
    <submittedName>
        <fullName evidence="1">Uncharacterized protein</fullName>
    </submittedName>
</protein>
<sequence>MSPRAKTLREAGAALYGEVWHKQLAVALGPRHPLGPRAAIDLRLMRRWASGARYVPDWVGPELHRLLMRHGIEPTPTFEQLKDWGGMMRIDNDGPEIVSTDYFETPNARAGALFLSVNAGVFRLLVPPRLEYALCEMKTGREAIISRGPWPEMGRDDALELMFEDGTDNPFALHFGVEQIDRMPLREDEGRSGLICTVWTTGPTRRLILPARYRRALTLPYMRR</sequence>
<proteinExistence type="predicted"/>
<accession>A0A8I1GG65</accession>
<dbReference type="RefSeq" id="WP_052037562.1">
    <property type="nucleotide sequence ID" value="NZ_JAEMUK010000012.1"/>
</dbReference>
<dbReference type="EMBL" id="JAEMUK010000012">
    <property type="protein sequence ID" value="MBJ7543286.1"/>
    <property type="molecule type" value="Genomic_DNA"/>
</dbReference>
<evidence type="ECO:0000313" key="1">
    <source>
        <dbReference type="EMBL" id="MBJ7543286.1"/>
    </source>
</evidence>
<comment type="caution">
    <text evidence="1">The sequence shown here is derived from an EMBL/GenBank/DDBJ whole genome shotgun (WGS) entry which is preliminary data.</text>
</comment>
<reference evidence="1 2" key="1">
    <citation type="submission" date="2020-12" db="EMBL/GenBank/DDBJ databases">
        <title>Revised draft genomes of Rhodomicrobium vannielii ATCC 17100 and Rhodomicrobium udaipurense JA643.</title>
        <authorList>
            <person name="Conners E.M."/>
            <person name="Davenport E.J."/>
            <person name="Bose A."/>
        </authorList>
    </citation>
    <scope>NUCLEOTIDE SEQUENCE [LARGE SCALE GENOMIC DNA]</scope>
    <source>
        <strain evidence="1 2">JA643</strain>
    </source>
</reference>